<keyword evidence="4" id="KW-1185">Reference proteome</keyword>
<keyword evidence="1" id="KW-0472">Membrane</keyword>
<evidence type="ECO:0000313" key="3">
    <source>
        <dbReference type="EMBL" id="MBK1715655.1"/>
    </source>
</evidence>
<dbReference type="Pfam" id="PF00672">
    <property type="entry name" value="HAMP"/>
    <property type="match status" value="1"/>
</dbReference>
<feature type="non-terminal residue" evidence="3">
    <location>
        <position position="249"/>
    </location>
</feature>
<dbReference type="Proteomes" id="UP001041814">
    <property type="component" value="Unassembled WGS sequence"/>
</dbReference>
<dbReference type="Gene3D" id="6.10.340.10">
    <property type="match status" value="1"/>
</dbReference>
<reference evidence="3" key="1">
    <citation type="submission" date="2017-08" db="EMBL/GenBank/DDBJ databases">
        <authorList>
            <person name="Imhoff J.F."/>
            <person name="Rahn T."/>
            <person name="Kuenzel S."/>
            <person name="Neulinger S.C."/>
        </authorList>
    </citation>
    <scope>NUCLEOTIDE SEQUENCE</scope>
    <source>
        <strain evidence="3">IM 151</strain>
    </source>
</reference>
<accession>A0ABS1E2H2</accession>
<dbReference type="PROSITE" id="PS50885">
    <property type="entry name" value="HAMP"/>
    <property type="match status" value="1"/>
</dbReference>
<keyword evidence="1" id="KW-0812">Transmembrane</keyword>
<dbReference type="InterPro" id="IPR003660">
    <property type="entry name" value="HAMP_dom"/>
</dbReference>
<gene>
    <name evidence="3" type="ORF">CKO43_23170</name>
</gene>
<dbReference type="EMBL" id="NRRU01000140">
    <property type="protein sequence ID" value="MBK1715655.1"/>
    <property type="molecule type" value="Genomic_DNA"/>
</dbReference>
<reference evidence="3" key="2">
    <citation type="journal article" date="2020" name="Microorganisms">
        <title>Osmotic Adaptation and Compatible Solute Biosynthesis of Phototrophic Bacteria as Revealed from Genome Analyses.</title>
        <authorList>
            <person name="Imhoff J.F."/>
            <person name="Rahn T."/>
            <person name="Kunzel S."/>
            <person name="Keller A."/>
            <person name="Neulinger S.C."/>
        </authorList>
    </citation>
    <scope>NUCLEOTIDE SEQUENCE</scope>
    <source>
        <strain evidence="3">IM 151</strain>
    </source>
</reference>
<dbReference type="RefSeq" id="WP_200380154.1">
    <property type="nucleotide sequence ID" value="NZ_NRRU01000140.1"/>
</dbReference>
<protein>
    <recommendedName>
        <fullName evidence="2">HAMP domain-containing protein</fullName>
    </recommendedName>
</protein>
<proteinExistence type="predicted"/>
<evidence type="ECO:0000256" key="1">
    <source>
        <dbReference type="SAM" id="Phobius"/>
    </source>
</evidence>
<organism evidence="3 4">
    <name type="scientific">Rubrivivax gelatinosus</name>
    <name type="common">Rhodocyclus gelatinosus</name>
    <name type="synonym">Rhodopseudomonas gelatinosa</name>
    <dbReference type="NCBI Taxonomy" id="28068"/>
    <lineage>
        <taxon>Bacteria</taxon>
        <taxon>Pseudomonadati</taxon>
        <taxon>Pseudomonadota</taxon>
        <taxon>Betaproteobacteria</taxon>
        <taxon>Burkholderiales</taxon>
        <taxon>Sphaerotilaceae</taxon>
        <taxon>Rubrivivax</taxon>
    </lineage>
</organism>
<keyword evidence="1" id="KW-1133">Transmembrane helix</keyword>
<evidence type="ECO:0000313" key="4">
    <source>
        <dbReference type="Proteomes" id="UP001041814"/>
    </source>
</evidence>
<evidence type="ECO:0000259" key="2">
    <source>
        <dbReference type="PROSITE" id="PS50885"/>
    </source>
</evidence>
<name>A0ABS1E2H2_RUBGE</name>
<comment type="caution">
    <text evidence="3">The sequence shown here is derived from an EMBL/GenBank/DDBJ whole genome shotgun (WGS) entry which is preliminary data.</text>
</comment>
<sequence length="249" mass="26931">MNTPTAMRRLSRELLQRVAAASVVLALLATLANAWISHRDETQRQREQVQAVVGAYGPSLAKAVWELDEASVQLQLDGLRSFPALLSAEVRGRGIAERYAKPGADAARAGETVRLALPAPDGEGVIAELVLRLDADWLAEQVWRASRLFAVAALVELLLLAALVYALVARSVSRPLERLHAHVRALDVARLGEPAPKPEGPPNELHALADGITGLQHQLQRLHLQLALQLVLQFDEVLRHMADGAGVVG</sequence>
<feature type="transmembrane region" description="Helical" evidence="1">
    <location>
        <begin position="148"/>
        <end position="168"/>
    </location>
</feature>
<feature type="domain" description="HAMP" evidence="2">
    <location>
        <begin position="170"/>
        <end position="224"/>
    </location>
</feature>
<dbReference type="SMART" id="SM00304">
    <property type="entry name" value="HAMP"/>
    <property type="match status" value="1"/>
</dbReference>